<evidence type="ECO:0000313" key="1">
    <source>
        <dbReference type="EMBL" id="CAG8647329.1"/>
    </source>
</evidence>
<organism evidence="1 2">
    <name type="scientific">Racocetra fulgida</name>
    <dbReference type="NCBI Taxonomy" id="60492"/>
    <lineage>
        <taxon>Eukaryota</taxon>
        <taxon>Fungi</taxon>
        <taxon>Fungi incertae sedis</taxon>
        <taxon>Mucoromycota</taxon>
        <taxon>Glomeromycotina</taxon>
        <taxon>Glomeromycetes</taxon>
        <taxon>Diversisporales</taxon>
        <taxon>Gigasporaceae</taxon>
        <taxon>Racocetra</taxon>
    </lineage>
</organism>
<dbReference type="EMBL" id="CAJVPZ010013255">
    <property type="protein sequence ID" value="CAG8647329.1"/>
    <property type="molecule type" value="Genomic_DNA"/>
</dbReference>
<reference evidence="1" key="1">
    <citation type="submission" date="2021-06" db="EMBL/GenBank/DDBJ databases">
        <authorList>
            <person name="Kallberg Y."/>
            <person name="Tangrot J."/>
            <person name="Rosling A."/>
        </authorList>
    </citation>
    <scope>NUCLEOTIDE SEQUENCE</scope>
    <source>
        <strain evidence="1">IN212</strain>
    </source>
</reference>
<dbReference type="OrthoDB" id="2472768at2759"/>
<name>A0A9N9DTD4_9GLOM</name>
<protein>
    <submittedName>
        <fullName evidence="1">16537_t:CDS:1</fullName>
    </submittedName>
</protein>
<dbReference type="Proteomes" id="UP000789396">
    <property type="component" value="Unassembled WGS sequence"/>
</dbReference>
<comment type="caution">
    <text evidence="1">The sequence shown here is derived from an EMBL/GenBank/DDBJ whole genome shotgun (WGS) entry which is preliminary data.</text>
</comment>
<dbReference type="AlphaFoldDB" id="A0A9N9DTD4"/>
<evidence type="ECO:0000313" key="2">
    <source>
        <dbReference type="Proteomes" id="UP000789396"/>
    </source>
</evidence>
<sequence>MFGSKKYEYYSSLSVKIPNLSKLYGLNVELLNSTDKFSTIKISFGLLRFSHYLLIWNKKIVNRADYLDLINIASQFKKGNWLIVGNSLIDDNGEDKWEQFQIETKKSLKDNMRFSGEHEIFDLLKDEFLNLYAKDKKINPKLKDLFVHYMKGSTSSFKTIEYNYESFKFCINSL</sequence>
<keyword evidence="2" id="KW-1185">Reference proteome</keyword>
<proteinExistence type="predicted"/>
<accession>A0A9N9DTD4</accession>
<gene>
    <name evidence="1" type="ORF">RFULGI_LOCUS8305</name>
</gene>